<evidence type="ECO:0000256" key="6">
    <source>
        <dbReference type="ARBA" id="ARBA00038782"/>
    </source>
</evidence>
<keyword evidence="4" id="KW-0496">Mitochondrion</keyword>
<dbReference type="AlphaFoldDB" id="A0A9P0GQI5"/>
<gene>
    <name evidence="9" type="ORF">CEUTPL_LOCUS4835</name>
</gene>
<accession>A0A9P0GQI5</accession>
<comment type="subunit">
    <text evidence="6">Component of the mitochondrial ribosome large subunit (39S) which comprises a 16S rRNA and about 50 distinct proteins.</text>
</comment>
<dbReference type="PANTHER" id="PTHR12059">
    <property type="entry name" value="RIBOSOMAL PROTEIN L23-RELATED"/>
    <property type="match status" value="1"/>
</dbReference>
<dbReference type="GO" id="GO:0005762">
    <property type="term" value="C:mitochondrial large ribosomal subunit"/>
    <property type="evidence" value="ECO:0007669"/>
    <property type="project" value="TreeGrafter"/>
</dbReference>
<evidence type="ECO:0000256" key="5">
    <source>
        <dbReference type="ARBA" id="ARBA00023274"/>
    </source>
</evidence>
<dbReference type="Proteomes" id="UP001152799">
    <property type="component" value="Chromosome 2"/>
</dbReference>
<keyword evidence="3" id="KW-0689">Ribosomal protein</keyword>
<evidence type="ECO:0000256" key="1">
    <source>
        <dbReference type="ARBA" id="ARBA00004173"/>
    </source>
</evidence>
<dbReference type="FunFam" id="3.30.70.330:FF:000284">
    <property type="entry name" value="39S ribosomal protein L23, mitochondrial"/>
    <property type="match status" value="1"/>
</dbReference>
<evidence type="ECO:0000313" key="10">
    <source>
        <dbReference type="Proteomes" id="UP001152799"/>
    </source>
</evidence>
<proteinExistence type="inferred from homology"/>
<reference evidence="9" key="1">
    <citation type="submission" date="2022-01" db="EMBL/GenBank/DDBJ databases">
        <authorList>
            <person name="King R."/>
        </authorList>
    </citation>
    <scope>NUCLEOTIDE SEQUENCE</scope>
</reference>
<keyword evidence="10" id="KW-1185">Reference proteome</keyword>
<dbReference type="InterPro" id="IPR013025">
    <property type="entry name" value="Ribosomal_uL23-like"/>
</dbReference>
<comment type="similarity">
    <text evidence="2">Belongs to the universal ribosomal protein uL23 family.</text>
</comment>
<dbReference type="Gene3D" id="3.30.70.330">
    <property type="match status" value="1"/>
</dbReference>
<protein>
    <recommendedName>
        <fullName evidence="7">Large ribosomal subunit protein uL23m</fullName>
    </recommendedName>
    <alternativeName>
        <fullName evidence="8">39S ribosomal protein L23, mitochondrial</fullName>
    </alternativeName>
</protein>
<evidence type="ECO:0000256" key="8">
    <source>
        <dbReference type="ARBA" id="ARBA00041375"/>
    </source>
</evidence>
<name>A0A9P0GQI5_9CUCU</name>
<organism evidence="9 10">
    <name type="scientific">Ceutorhynchus assimilis</name>
    <name type="common">cabbage seed weevil</name>
    <dbReference type="NCBI Taxonomy" id="467358"/>
    <lineage>
        <taxon>Eukaryota</taxon>
        <taxon>Metazoa</taxon>
        <taxon>Ecdysozoa</taxon>
        <taxon>Arthropoda</taxon>
        <taxon>Hexapoda</taxon>
        <taxon>Insecta</taxon>
        <taxon>Pterygota</taxon>
        <taxon>Neoptera</taxon>
        <taxon>Endopterygota</taxon>
        <taxon>Coleoptera</taxon>
        <taxon>Polyphaga</taxon>
        <taxon>Cucujiformia</taxon>
        <taxon>Curculionidae</taxon>
        <taxon>Ceutorhynchinae</taxon>
        <taxon>Ceutorhynchus</taxon>
    </lineage>
</organism>
<dbReference type="InterPro" id="IPR012678">
    <property type="entry name" value="Ribosomal_uL23/eL15/eS24_sf"/>
</dbReference>
<evidence type="ECO:0000256" key="7">
    <source>
        <dbReference type="ARBA" id="ARBA00039977"/>
    </source>
</evidence>
<dbReference type="EMBL" id="OU892278">
    <property type="protein sequence ID" value="CAH1125949.1"/>
    <property type="molecule type" value="Genomic_DNA"/>
</dbReference>
<dbReference type="SUPFAM" id="SSF54189">
    <property type="entry name" value="Ribosomal proteins S24e, L23 and L15e"/>
    <property type="match status" value="1"/>
</dbReference>
<keyword evidence="5" id="KW-0687">Ribonucleoprotein</keyword>
<dbReference type="InterPro" id="IPR012677">
    <property type="entry name" value="Nucleotide-bd_a/b_plait_sf"/>
</dbReference>
<evidence type="ECO:0000256" key="4">
    <source>
        <dbReference type="ARBA" id="ARBA00023128"/>
    </source>
</evidence>
<dbReference type="PANTHER" id="PTHR12059:SF5">
    <property type="entry name" value="LARGE RIBOSOMAL SUBUNIT PROTEIN UL23M"/>
    <property type="match status" value="1"/>
</dbReference>
<comment type="subcellular location">
    <subcellularLocation>
        <location evidence="1">Mitochondrion</location>
    </subcellularLocation>
</comment>
<dbReference type="GO" id="GO:0032543">
    <property type="term" value="P:mitochondrial translation"/>
    <property type="evidence" value="ECO:0007669"/>
    <property type="project" value="TreeGrafter"/>
</dbReference>
<dbReference type="OrthoDB" id="275582at2759"/>
<evidence type="ECO:0000313" key="9">
    <source>
        <dbReference type="EMBL" id="CAH1125949.1"/>
    </source>
</evidence>
<evidence type="ECO:0000256" key="3">
    <source>
        <dbReference type="ARBA" id="ARBA00022980"/>
    </source>
</evidence>
<sequence length="150" mass="17873">MSTRWYPIYQKTGPQLRVFLPNFWMKLIRTTEKQPKNIVQFSCSMQMTQFDIKNYLEKIYNVKTVDIRTRIALGKTRKDPGNGYVIKEDDAKYAYVTLPKGEEFQFPDLYPDENKDKEDYEKSLEQTKQGYKDYLEKNKGRPGMPGWFTI</sequence>
<dbReference type="GO" id="GO:0003735">
    <property type="term" value="F:structural constituent of ribosome"/>
    <property type="evidence" value="ECO:0007669"/>
    <property type="project" value="InterPro"/>
</dbReference>
<evidence type="ECO:0000256" key="2">
    <source>
        <dbReference type="ARBA" id="ARBA00006700"/>
    </source>
</evidence>
<dbReference type="Pfam" id="PF00276">
    <property type="entry name" value="Ribosomal_L23"/>
    <property type="match status" value="1"/>
</dbReference>